<dbReference type="Pfam" id="PF00134">
    <property type="entry name" value="Cyclin_N"/>
    <property type="match status" value="1"/>
</dbReference>
<dbReference type="SUPFAM" id="SSF47954">
    <property type="entry name" value="Cyclin-like"/>
    <property type="match status" value="2"/>
</dbReference>
<dbReference type="InterPro" id="IPR036915">
    <property type="entry name" value="Cyclin-like_sf"/>
</dbReference>
<dbReference type="GO" id="GO:0019887">
    <property type="term" value="F:protein kinase regulator activity"/>
    <property type="evidence" value="ECO:0007669"/>
    <property type="project" value="UniProtKB-ARBA"/>
</dbReference>
<dbReference type="CDD" id="cd20528">
    <property type="entry name" value="CYCLIN_CCNJ-like_rpt1"/>
    <property type="match status" value="1"/>
</dbReference>
<evidence type="ECO:0000256" key="3">
    <source>
        <dbReference type="ARBA" id="ARBA00023306"/>
    </source>
</evidence>
<keyword evidence="2 4" id="KW-0195">Cyclin</keyword>
<dbReference type="InterPro" id="IPR013763">
    <property type="entry name" value="Cyclin-like_dom"/>
</dbReference>
<dbReference type="Proteomes" id="UP000593567">
    <property type="component" value="Unassembled WGS sequence"/>
</dbReference>
<dbReference type="Gene3D" id="1.10.472.10">
    <property type="entry name" value="Cyclin-like"/>
    <property type="match status" value="2"/>
</dbReference>
<reference evidence="6" key="1">
    <citation type="submission" date="2020-06" db="EMBL/GenBank/DDBJ databases">
        <title>Draft genome of Bugula neritina, a colonial animal packing powerful symbionts and potential medicines.</title>
        <authorList>
            <person name="Rayko M."/>
        </authorList>
    </citation>
    <scope>NUCLEOTIDE SEQUENCE [LARGE SCALE GENOMIC DNA]</scope>
    <source>
        <strain evidence="6">Kwan_BN1</strain>
    </source>
</reference>
<dbReference type="InterPro" id="IPR039361">
    <property type="entry name" value="Cyclin"/>
</dbReference>
<dbReference type="InterPro" id="IPR006671">
    <property type="entry name" value="Cyclin_N"/>
</dbReference>
<dbReference type="AlphaFoldDB" id="A0A7J7JEH1"/>
<protein>
    <submittedName>
        <fullName evidence="6">CCNJL</fullName>
    </submittedName>
</protein>
<dbReference type="InterPro" id="IPR004367">
    <property type="entry name" value="Cyclin_C-dom"/>
</dbReference>
<keyword evidence="7" id="KW-1185">Reference proteome</keyword>
<keyword evidence="1" id="KW-0132">Cell division</keyword>
<evidence type="ECO:0000256" key="2">
    <source>
        <dbReference type="ARBA" id="ARBA00023127"/>
    </source>
</evidence>
<sequence>MSWDQIDVEEVYMTLRKREKQIPLYYNRSLQLNKRPFILEWMWNTCDVFELQGTTLHLAVSLLDYFMDSYSVHANHLMLLCIACIKISAKYEDIEVKIPNLKELLQLTSHTYTSDLLMQMELSVLKLFQWNIGLPNIMHFCPYFMRALFDGTDLIDGTGATPEKLNMVKQSAESIKLNLENQILEDIQYKKHYPSMVCSAMMAALRVLTKVEPLWPDRLKTTTQYTYGDLHELVRAMVCNYQKIYASDDCVVVDETSDFNLYMMTSPAPSIGSANHNNAKLQPGSVNQSAALNVSHVSMSEQQVTCDKLSPKLAHSGTKRFKTESAN</sequence>
<organism evidence="6 7">
    <name type="scientific">Bugula neritina</name>
    <name type="common">Brown bryozoan</name>
    <name type="synonym">Sertularia neritina</name>
    <dbReference type="NCBI Taxonomy" id="10212"/>
    <lineage>
        <taxon>Eukaryota</taxon>
        <taxon>Metazoa</taxon>
        <taxon>Spiralia</taxon>
        <taxon>Lophotrochozoa</taxon>
        <taxon>Bryozoa</taxon>
        <taxon>Gymnolaemata</taxon>
        <taxon>Cheilostomatida</taxon>
        <taxon>Flustrina</taxon>
        <taxon>Buguloidea</taxon>
        <taxon>Bugulidae</taxon>
        <taxon>Bugula</taxon>
    </lineage>
</organism>
<dbReference type="CDD" id="cd20529">
    <property type="entry name" value="CYCLIN_CCNJ-like_rpt2"/>
    <property type="match status" value="1"/>
</dbReference>
<dbReference type="OrthoDB" id="285802at2759"/>
<dbReference type="SMART" id="SM00385">
    <property type="entry name" value="CYCLIN"/>
    <property type="match status" value="1"/>
</dbReference>
<feature type="domain" description="Cyclin-like" evidence="5">
    <location>
        <begin position="40"/>
        <end position="126"/>
    </location>
</feature>
<proteinExistence type="inferred from homology"/>
<gene>
    <name evidence="6" type="ORF">EB796_017689</name>
</gene>
<comment type="caution">
    <text evidence="6">The sequence shown here is derived from an EMBL/GenBank/DDBJ whole genome shotgun (WGS) entry which is preliminary data.</text>
</comment>
<keyword evidence="3" id="KW-0131">Cell cycle</keyword>
<dbReference type="GO" id="GO:0051301">
    <property type="term" value="P:cell division"/>
    <property type="evidence" value="ECO:0007669"/>
    <property type="project" value="UniProtKB-KW"/>
</dbReference>
<name>A0A7J7JEH1_BUGNE</name>
<dbReference type="GO" id="GO:0051726">
    <property type="term" value="P:regulation of cell cycle"/>
    <property type="evidence" value="ECO:0007669"/>
    <property type="project" value="UniProtKB-ARBA"/>
</dbReference>
<dbReference type="PANTHER" id="PTHR10177">
    <property type="entry name" value="CYCLINS"/>
    <property type="match status" value="1"/>
</dbReference>
<comment type="similarity">
    <text evidence="4">Belongs to the cyclin family.</text>
</comment>
<evidence type="ECO:0000256" key="4">
    <source>
        <dbReference type="RuleBase" id="RU000383"/>
    </source>
</evidence>
<evidence type="ECO:0000313" key="7">
    <source>
        <dbReference type="Proteomes" id="UP000593567"/>
    </source>
</evidence>
<dbReference type="FunFam" id="1.10.472.10:FF:000010">
    <property type="entry name" value="G1/S-specific cyclin Cln1"/>
    <property type="match status" value="1"/>
</dbReference>
<evidence type="ECO:0000259" key="5">
    <source>
        <dbReference type="SMART" id="SM00385"/>
    </source>
</evidence>
<dbReference type="EMBL" id="VXIV02002635">
    <property type="protein sequence ID" value="KAF6024001.1"/>
    <property type="molecule type" value="Genomic_DNA"/>
</dbReference>
<evidence type="ECO:0000256" key="1">
    <source>
        <dbReference type="ARBA" id="ARBA00022618"/>
    </source>
</evidence>
<accession>A0A7J7JEH1</accession>
<evidence type="ECO:0000313" key="6">
    <source>
        <dbReference type="EMBL" id="KAF6024001.1"/>
    </source>
</evidence>
<dbReference type="Pfam" id="PF02984">
    <property type="entry name" value="Cyclin_C"/>
    <property type="match status" value="1"/>
</dbReference>